<dbReference type="PROSITE" id="PS51387">
    <property type="entry name" value="FAD_PCMH"/>
    <property type="match status" value="1"/>
</dbReference>
<evidence type="ECO:0000256" key="2">
    <source>
        <dbReference type="ARBA" id="ARBA00023002"/>
    </source>
</evidence>
<dbReference type="InterPro" id="IPR006094">
    <property type="entry name" value="Oxid_FAD_bind_N"/>
</dbReference>
<comment type="similarity">
    <text evidence="1">Belongs to the oxygen-dependent FAD-linked oxidoreductase family.</text>
</comment>
<evidence type="ECO:0000313" key="5">
    <source>
        <dbReference type="EMBL" id="KAF7343780.1"/>
    </source>
</evidence>
<comment type="caution">
    <text evidence="5">The sequence shown here is derived from an EMBL/GenBank/DDBJ whole genome shotgun (WGS) entry which is preliminary data.</text>
</comment>
<dbReference type="GO" id="GO:0071949">
    <property type="term" value="F:FAD binding"/>
    <property type="evidence" value="ECO:0007669"/>
    <property type="project" value="InterPro"/>
</dbReference>
<protein>
    <submittedName>
        <fullName evidence="5">FAD-binding domain-containing protein</fullName>
    </submittedName>
</protein>
<dbReference type="Pfam" id="PF08031">
    <property type="entry name" value="BBE"/>
    <property type="match status" value="1"/>
</dbReference>
<evidence type="ECO:0000256" key="3">
    <source>
        <dbReference type="SAM" id="SignalP"/>
    </source>
</evidence>
<feature type="domain" description="FAD-binding PCMH-type" evidence="4">
    <location>
        <begin position="117"/>
        <end position="317"/>
    </location>
</feature>
<dbReference type="InterPro" id="IPR012951">
    <property type="entry name" value="BBE"/>
</dbReference>
<name>A0A8H7CN16_9AGAR</name>
<sequence>MNILLGLCYFSPVVAAITLSLTDQWQALNATVGGRLHAATPFALPCFSKYNNQSVEVDEGACSTIQANYTNPQYRLTSFSANMNPQYETCMATHSQCLLNSANSKDTLATNGISCDQGQISPFYIDVRTPEDVQAAYKFSASTKIPLSIKNTGHDYIGRTRRAGSLGIWTHNLDSMRYHTNFTPDSCNGSFRAITVGAGVTFEQVYKFADDNDAMFVGGYAQSIGASGGWLMGGGHSVLSPSLGLGVDRVVRVSYFASTAQHWLYHSFSFKSRLSLQMVSSARPTHANIQIFSGPCAEGGGGTFGVVLESTHLVEQRIPIQVVNITYAPAEAQLQRYFEILVNSSTSWSELGWGGHITSRGLIYVNPQLSLADATESMQQIAEFARANGGSATFETLPSWYDFFDRFILQVQAAVGNLRILGSRLIPKANFETKAGRVQLVAHLLNQTAMFGLPYIPVVTPISYTYIPGTTSLSPAWRTALWHLGTSTTWAYNSTIDEIRGKFSSVHDFVDKNLRTLAPDSGSYLNEGDVYETDYEVAYWGANYARLLEVKIKYDPMGLLDCWNCVGSKGPSEFPCYPVL</sequence>
<evidence type="ECO:0000256" key="1">
    <source>
        <dbReference type="ARBA" id="ARBA00005466"/>
    </source>
</evidence>
<dbReference type="InterPro" id="IPR016169">
    <property type="entry name" value="FAD-bd_PCMH_sub2"/>
</dbReference>
<reference evidence="5" key="1">
    <citation type="submission" date="2020-05" db="EMBL/GenBank/DDBJ databases">
        <title>Mycena genomes resolve the evolution of fungal bioluminescence.</title>
        <authorList>
            <person name="Tsai I.J."/>
        </authorList>
    </citation>
    <scope>NUCLEOTIDE SEQUENCE</scope>
    <source>
        <strain evidence="5">160909Yilan</strain>
    </source>
</reference>
<proteinExistence type="inferred from homology"/>
<evidence type="ECO:0000313" key="6">
    <source>
        <dbReference type="Proteomes" id="UP000623467"/>
    </source>
</evidence>
<dbReference type="PANTHER" id="PTHR13878">
    <property type="entry name" value="GULONOLACTONE OXIDASE"/>
    <property type="match status" value="1"/>
</dbReference>
<organism evidence="5 6">
    <name type="scientific">Mycena sanguinolenta</name>
    <dbReference type="NCBI Taxonomy" id="230812"/>
    <lineage>
        <taxon>Eukaryota</taxon>
        <taxon>Fungi</taxon>
        <taxon>Dikarya</taxon>
        <taxon>Basidiomycota</taxon>
        <taxon>Agaricomycotina</taxon>
        <taxon>Agaricomycetes</taxon>
        <taxon>Agaricomycetidae</taxon>
        <taxon>Agaricales</taxon>
        <taxon>Marasmiineae</taxon>
        <taxon>Mycenaceae</taxon>
        <taxon>Mycena</taxon>
    </lineage>
</organism>
<dbReference type="InterPro" id="IPR036318">
    <property type="entry name" value="FAD-bd_PCMH-like_sf"/>
</dbReference>
<accession>A0A8H7CN16</accession>
<evidence type="ECO:0000259" key="4">
    <source>
        <dbReference type="PROSITE" id="PS51387"/>
    </source>
</evidence>
<gene>
    <name evidence="5" type="ORF">MSAN_01959000</name>
</gene>
<feature type="signal peptide" evidence="3">
    <location>
        <begin position="1"/>
        <end position="16"/>
    </location>
</feature>
<dbReference type="Gene3D" id="3.40.462.20">
    <property type="match status" value="1"/>
</dbReference>
<dbReference type="Proteomes" id="UP000623467">
    <property type="component" value="Unassembled WGS sequence"/>
</dbReference>
<dbReference type="Pfam" id="PF01565">
    <property type="entry name" value="FAD_binding_4"/>
    <property type="match status" value="1"/>
</dbReference>
<dbReference type="InterPro" id="IPR050432">
    <property type="entry name" value="FAD-linked_Oxidoreductases_BP"/>
</dbReference>
<dbReference type="PANTHER" id="PTHR13878:SF91">
    <property type="entry name" value="FAD BINDING DOMAIN PROTEIN (AFU_ORTHOLOGUE AFUA_6G12070)-RELATED"/>
    <property type="match status" value="1"/>
</dbReference>
<dbReference type="SUPFAM" id="SSF56176">
    <property type="entry name" value="FAD-binding/transporter-associated domain-like"/>
    <property type="match status" value="1"/>
</dbReference>
<keyword evidence="3" id="KW-0732">Signal</keyword>
<dbReference type="InterPro" id="IPR016166">
    <property type="entry name" value="FAD-bd_PCMH"/>
</dbReference>
<feature type="chain" id="PRO_5034604545" evidence="3">
    <location>
        <begin position="17"/>
        <end position="580"/>
    </location>
</feature>
<dbReference type="EMBL" id="JACAZH010000022">
    <property type="protein sequence ID" value="KAF7343780.1"/>
    <property type="molecule type" value="Genomic_DNA"/>
</dbReference>
<dbReference type="GO" id="GO:0016491">
    <property type="term" value="F:oxidoreductase activity"/>
    <property type="evidence" value="ECO:0007669"/>
    <property type="project" value="UniProtKB-KW"/>
</dbReference>
<keyword evidence="6" id="KW-1185">Reference proteome</keyword>
<dbReference type="OrthoDB" id="9983560at2759"/>
<dbReference type="AlphaFoldDB" id="A0A8H7CN16"/>
<keyword evidence="2" id="KW-0560">Oxidoreductase</keyword>
<dbReference type="Gene3D" id="3.30.465.10">
    <property type="match status" value="2"/>
</dbReference>